<evidence type="ECO:0000313" key="2">
    <source>
        <dbReference type="EMBL" id="KAI9198017.1"/>
    </source>
</evidence>
<feature type="compositionally biased region" description="Polar residues" evidence="1">
    <location>
        <begin position="89"/>
        <end position="104"/>
    </location>
</feature>
<dbReference type="AlphaFoldDB" id="A0AAD5P426"/>
<gene>
    <name evidence="2" type="ORF">LWI28_008658</name>
</gene>
<proteinExistence type="predicted"/>
<feature type="region of interest" description="Disordered" evidence="1">
    <location>
        <begin position="143"/>
        <end position="174"/>
    </location>
</feature>
<name>A0AAD5P426_ACENE</name>
<reference evidence="2 3" key="1">
    <citation type="journal article" date="2022" name="Plant J.">
        <title>Strategies of tolerance reflected in two North American maple genomes.</title>
        <authorList>
            <person name="McEvoy S.L."/>
            <person name="Sezen U.U."/>
            <person name="Trouern-Trend A."/>
            <person name="McMahon S.M."/>
            <person name="Schaberg P.G."/>
            <person name="Yang J."/>
            <person name="Wegrzyn J.L."/>
            <person name="Swenson N.G."/>
        </authorList>
    </citation>
    <scope>NUCLEOTIDE SEQUENCE [LARGE SCALE GENOMIC DNA]</scope>
    <source>
        <strain evidence="2">91603</strain>
    </source>
</reference>
<protein>
    <submittedName>
        <fullName evidence="2">Uncharacterized protein</fullName>
    </submittedName>
</protein>
<feature type="region of interest" description="Disordered" evidence="1">
    <location>
        <begin position="73"/>
        <end position="106"/>
    </location>
</feature>
<feature type="compositionally biased region" description="Basic residues" evidence="1">
    <location>
        <begin position="151"/>
        <end position="173"/>
    </location>
</feature>
<dbReference type="Proteomes" id="UP001064489">
    <property type="component" value="Chromosome 13"/>
</dbReference>
<comment type="caution">
    <text evidence="2">The sequence shown here is derived from an EMBL/GenBank/DDBJ whole genome shotgun (WGS) entry which is preliminary data.</text>
</comment>
<dbReference type="EMBL" id="JAJSOW010000002">
    <property type="protein sequence ID" value="KAI9198017.1"/>
    <property type="molecule type" value="Genomic_DNA"/>
</dbReference>
<organism evidence="2 3">
    <name type="scientific">Acer negundo</name>
    <name type="common">Box elder</name>
    <dbReference type="NCBI Taxonomy" id="4023"/>
    <lineage>
        <taxon>Eukaryota</taxon>
        <taxon>Viridiplantae</taxon>
        <taxon>Streptophyta</taxon>
        <taxon>Embryophyta</taxon>
        <taxon>Tracheophyta</taxon>
        <taxon>Spermatophyta</taxon>
        <taxon>Magnoliopsida</taxon>
        <taxon>eudicotyledons</taxon>
        <taxon>Gunneridae</taxon>
        <taxon>Pentapetalae</taxon>
        <taxon>rosids</taxon>
        <taxon>malvids</taxon>
        <taxon>Sapindales</taxon>
        <taxon>Sapindaceae</taxon>
        <taxon>Hippocastanoideae</taxon>
        <taxon>Acereae</taxon>
        <taxon>Acer</taxon>
    </lineage>
</organism>
<evidence type="ECO:0000256" key="1">
    <source>
        <dbReference type="SAM" id="MobiDB-lite"/>
    </source>
</evidence>
<keyword evidence="3" id="KW-1185">Reference proteome</keyword>
<evidence type="ECO:0000313" key="3">
    <source>
        <dbReference type="Proteomes" id="UP001064489"/>
    </source>
</evidence>
<accession>A0AAD5P426</accession>
<sequence length="254" mass="28316">MYFCSTKPNPAKRFKAKVKLPWNGEYKLVGDDKELQQVFKMFTEKSIHSIRFDFELLPCAAFTPEKIIRSHSTSLSSDEDEDYIPHFNSRGSTSGSQDDNSGYSVNDIEPAINEEASDDDFNDQQLPNAASFNLDNGFARGEVLPLGKQRLPGRPKKNRKRGHGEPLKHKRSASGKCRGYSEYGYNIRTCSQKAAGNWEIRVSSSSGTCTSRRVQVEETIAVTLTRIQNASHPTQSNANLGTVAGLDIDWSALF</sequence>